<dbReference type="EC" id="1.-.-.-" evidence="7"/>
<keyword evidence="4" id="KW-0274">FAD</keyword>
<reference evidence="7 8" key="1">
    <citation type="submission" date="2023-10" db="EMBL/GenBank/DDBJ databases">
        <title>Nicoliella lavandulae sp. nov. isolated from Lavandula angustifolia flowers.</title>
        <authorList>
            <person name="Alcantara C."/>
            <person name="Zuniga M."/>
            <person name="Landete J.M."/>
            <person name="Monedero V."/>
        </authorList>
    </citation>
    <scope>NUCLEOTIDE SEQUENCE [LARGE SCALE GENOMIC DNA]</scope>
    <source>
        <strain evidence="7 8">Es01</strain>
    </source>
</reference>
<name>A0ABU8SIV8_9LACO</name>
<evidence type="ECO:0000259" key="6">
    <source>
        <dbReference type="Pfam" id="PF07992"/>
    </source>
</evidence>
<comment type="cofactor">
    <cofactor evidence="1">
        <name>FAD</name>
        <dbReference type="ChEBI" id="CHEBI:57692"/>
    </cofactor>
</comment>
<dbReference type="InterPro" id="IPR001100">
    <property type="entry name" value="Pyr_nuc-diS_OxRdtase"/>
</dbReference>
<comment type="similarity">
    <text evidence="2">Belongs to the class-I pyridine nucleotide-disulfide oxidoreductase family.</text>
</comment>
<evidence type="ECO:0000256" key="2">
    <source>
        <dbReference type="ARBA" id="ARBA00007532"/>
    </source>
</evidence>
<dbReference type="Pfam" id="PF02852">
    <property type="entry name" value="Pyr_redox_dim"/>
    <property type="match status" value="1"/>
</dbReference>
<dbReference type="PRINTS" id="PR00368">
    <property type="entry name" value="FADPNR"/>
</dbReference>
<evidence type="ECO:0000256" key="4">
    <source>
        <dbReference type="ARBA" id="ARBA00022827"/>
    </source>
</evidence>
<sequence>MSKSNYDYDVVFIGAGHGSDGAPLLANQGYKVAKIEAEAVGGTCTNWGCNAKLVLDGPVQLSRTQERMKNVVNGDLAMNWAANMKYKHEVIDPLAGGLENKFIKAGIDVLHGWATLKDPHTIDIDGTTKTADKIVIATGLHPNQLDIPGTELAHNSKDFLALDNLPAHIVIVGSGYIAMEFATIANQFGADVTVMMHGDKALRKFYQPFAEAIVDDLTKRGVKFVRNANVSAFKESDGKLSVEYGDGQSQPTDWILDATGRVPNVSGYGLDELGIKYNRHGIEVNDHLQTNVPNIFAAGDITDTVYPNLTPSATFQSKYIARFISGETNEPIDHPVIPSVTFTSPRIAEAGVPVAKAIDDDRYQVVFTDLTKDWFRQVDHQDLAKQALVFNQDHRLVGVTEMSEQADNAIDSLLPAIALQMTPKQIQSIIPLFPSITHEVWKKL</sequence>
<evidence type="ECO:0000256" key="3">
    <source>
        <dbReference type="ARBA" id="ARBA00022630"/>
    </source>
</evidence>
<dbReference type="PANTHER" id="PTHR43014:SF5">
    <property type="entry name" value="GLUTATHIONE REDUCTASE (NADPH)"/>
    <property type="match status" value="1"/>
</dbReference>
<dbReference type="PANTHER" id="PTHR43014">
    <property type="entry name" value="MERCURIC REDUCTASE"/>
    <property type="match status" value="1"/>
</dbReference>
<feature type="domain" description="Pyridine nucleotide-disulphide oxidoreductase dimerisation" evidence="5">
    <location>
        <begin position="337"/>
        <end position="441"/>
    </location>
</feature>
<dbReference type="SUPFAM" id="SSF51905">
    <property type="entry name" value="FAD/NAD(P)-binding domain"/>
    <property type="match status" value="1"/>
</dbReference>
<dbReference type="RefSeq" id="WP_339959683.1">
    <property type="nucleotide sequence ID" value="NZ_JAWMWH010000001.1"/>
</dbReference>
<dbReference type="SUPFAM" id="SSF55424">
    <property type="entry name" value="FAD/NAD-linked reductases, dimerisation (C-terminal) domain"/>
    <property type="match status" value="1"/>
</dbReference>
<dbReference type="PIRSF" id="PIRSF000350">
    <property type="entry name" value="Mercury_reductase_MerA"/>
    <property type="match status" value="1"/>
</dbReference>
<gene>
    <name evidence="7" type="ORF">R4146_01415</name>
</gene>
<keyword evidence="8" id="KW-1185">Reference proteome</keyword>
<dbReference type="EMBL" id="JAWMWH010000001">
    <property type="protein sequence ID" value="MEJ6399847.1"/>
    <property type="molecule type" value="Genomic_DNA"/>
</dbReference>
<evidence type="ECO:0000313" key="7">
    <source>
        <dbReference type="EMBL" id="MEJ6399847.1"/>
    </source>
</evidence>
<evidence type="ECO:0000259" key="5">
    <source>
        <dbReference type="Pfam" id="PF02852"/>
    </source>
</evidence>
<organism evidence="7 8">
    <name type="scientific">Nicoliella lavandulae</name>
    <dbReference type="NCBI Taxonomy" id="3082954"/>
    <lineage>
        <taxon>Bacteria</taxon>
        <taxon>Bacillati</taxon>
        <taxon>Bacillota</taxon>
        <taxon>Bacilli</taxon>
        <taxon>Lactobacillales</taxon>
        <taxon>Lactobacillaceae</taxon>
        <taxon>Nicoliella</taxon>
    </lineage>
</organism>
<dbReference type="InterPro" id="IPR023753">
    <property type="entry name" value="FAD/NAD-binding_dom"/>
</dbReference>
<feature type="domain" description="FAD/NAD(P)-binding" evidence="6">
    <location>
        <begin position="8"/>
        <end position="315"/>
    </location>
</feature>
<dbReference type="InterPro" id="IPR004099">
    <property type="entry name" value="Pyr_nucl-diS_OxRdtase_dimer"/>
</dbReference>
<proteinExistence type="inferred from homology"/>
<keyword evidence="7" id="KW-0560">Oxidoreductase</keyword>
<protein>
    <submittedName>
        <fullName evidence="7">NAD(P)/FAD-dependent oxidoreductase</fullName>
        <ecNumber evidence="7">1.-.-.-</ecNumber>
    </submittedName>
</protein>
<dbReference type="InterPro" id="IPR036188">
    <property type="entry name" value="FAD/NAD-bd_sf"/>
</dbReference>
<dbReference type="PRINTS" id="PR00411">
    <property type="entry name" value="PNDRDTASEI"/>
</dbReference>
<dbReference type="GO" id="GO:0016491">
    <property type="term" value="F:oxidoreductase activity"/>
    <property type="evidence" value="ECO:0007669"/>
    <property type="project" value="UniProtKB-KW"/>
</dbReference>
<accession>A0ABU8SIV8</accession>
<keyword evidence="3" id="KW-0285">Flavoprotein</keyword>
<dbReference type="Pfam" id="PF07992">
    <property type="entry name" value="Pyr_redox_2"/>
    <property type="match status" value="1"/>
</dbReference>
<dbReference type="InterPro" id="IPR016156">
    <property type="entry name" value="FAD/NAD-linked_Rdtase_dimer_sf"/>
</dbReference>
<comment type="caution">
    <text evidence="7">The sequence shown here is derived from an EMBL/GenBank/DDBJ whole genome shotgun (WGS) entry which is preliminary data.</text>
</comment>
<dbReference type="Proteomes" id="UP001370590">
    <property type="component" value="Unassembled WGS sequence"/>
</dbReference>
<dbReference type="Gene3D" id="3.50.50.60">
    <property type="entry name" value="FAD/NAD(P)-binding domain"/>
    <property type="match status" value="1"/>
</dbReference>
<evidence type="ECO:0000313" key="8">
    <source>
        <dbReference type="Proteomes" id="UP001370590"/>
    </source>
</evidence>
<evidence type="ECO:0000256" key="1">
    <source>
        <dbReference type="ARBA" id="ARBA00001974"/>
    </source>
</evidence>